<proteinExistence type="predicted"/>
<keyword evidence="3" id="KW-1185">Reference proteome</keyword>
<sequence length="354" mass="38321">MRTSPALKLHTPPAIDNLSTKYIVIAGDSVGARQTPHRYLPYAQTDERRNTSVGETGDPRENQLASSGTIPSCENPGVARPGIKPGSPWICFFCLSSNLAVKNAEEMHASLACCVVNSGPLGFLQVILSHVSKMHLERGEFSSPRGQARNDGPGTHITRTTSLTHAQFPDLPGPEYFASKRSFASVALLTASSIVDGSGILARNNFHFPHITTLVNVSTVAVHNAAICIRASRMIKVTLAQGDVGPELLSCSCLATPVHPAAILSAMLDVGDLDIDLCPRFILNSSLKLPWPPFTMTEPALGVYIHETLHYPPRGVPPNEQPIGWHGNRHKVLHKTHQEELTSETRGHVELRSP</sequence>
<name>A0ABQ9HMT7_9NEOP</name>
<organism evidence="2 3">
    <name type="scientific">Dryococelus australis</name>
    <dbReference type="NCBI Taxonomy" id="614101"/>
    <lineage>
        <taxon>Eukaryota</taxon>
        <taxon>Metazoa</taxon>
        <taxon>Ecdysozoa</taxon>
        <taxon>Arthropoda</taxon>
        <taxon>Hexapoda</taxon>
        <taxon>Insecta</taxon>
        <taxon>Pterygota</taxon>
        <taxon>Neoptera</taxon>
        <taxon>Polyneoptera</taxon>
        <taxon>Phasmatodea</taxon>
        <taxon>Verophasmatodea</taxon>
        <taxon>Anareolatae</taxon>
        <taxon>Phasmatidae</taxon>
        <taxon>Eurycanthinae</taxon>
        <taxon>Dryococelus</taxon>
    </lineage>
</organism>
<evidence type="ECO:0000256" key="1">
    <source>
        <dbReference type="SAM" id="MobiDB-lite"/>
    </source>
</evidence>
<protein>
    <submittedName>
        <fullName evidence="2">Uncharacterized protein</fullName>
    </submittedName>
</protein>
<feature type="compositionally biased region" description="Polar residues" evidence="1">
    <location>
        <begin position="63"/>
        <end position="72"/>
    </location>
</feature>
<comment type="caution">
    <text evidence="2">The sequence shown here is derived from an EMBL/GenBank/DDBJ whole genome shotgun (WGS) entry which is preliminary data.</text>
</comment>
<dbReference type="EMBL" id="JARBHB010000004">
    <property type="protein sequence ID" value="KAJ8885642.1"/>
    <property type="molecule type" value="Genomic_DNA"/>
</dbReference>
<dbReference type="Proteomes" id="UP001159363">
    <property type="component" value="Chromosome X"/>
</dbReference>
<feature type="region of interest" description="Disordered" evidence="1">
    <location>
        <begin position="42"/>
        <end position="73"/>
    </location>
</feature>
<reference evidence="2 3" key="1">
    <citation type="submission" date="2023-02" db="EMBL/GenBank/DDBJ databases">
        <title>LHISI_Scaffold_Assembly.</title>
        <authorList>
            <person name="Stuart O.P."/>
            <person name="Cleave R."/>
            <person name="Magrath M.J.L."/>
            <person name="Mikheyev A.S."/>
        </authorList>
    </citation>
    <scope>NUCLEOTIDE SEQUENCE [LARGE SCALE GENOMIC DNA]</scope>
    <source>
        <strain evidence="2">Daus_M_001</strain>
        <tissue evidence="2">Leg muscle</tissue>
    </source>
</reference>
<gene>
    <name evidence="2" type="ORF">PR048_011840</name>
</gene>
<evidence type="ECO:0000313" key="2">
    <source>
        <dbReference type="EMBL" id="KAJ8885642.1"/>
    </source>
</evidence>
<evidence type="ECO:0000313" key="3">
    <source>
        <dbReference type="Proteomes" id="UP001159363"/>
    </source>
</evidence>
<accession>A0ABQ9HMT7</accession>